<gene>
    <name evidence="5" type="ORF">F0562_027296</name>
</gene>
<dbReference type="Proteomes" id="UP000325577">
    <property type="component" value="Linkage Group LG15"/>
</dbReference>
<keyword evidence="6" id="KW-1185">Reference proteome</keyword>
<evidence type="ECO:0000256" key="1">
    <source>
        <dbReference type="ARBA" id="ARBA00004613"/>
    </source>
</evidence>
<dbReference type="Gene3D" id="6.10.250.940">
    <property type="match status" value="1"/>
</dbReference>
<organism evidence="5 6">
    <name type="scientific">Nyssa sinensis</name>
    <dbReference type="NCBI Taxonomy" id="561372"/>
    <lineage>
        <taxon>Eukaryota</taxon>
        <taxon>Viridiplantae</taxon>
        <taxon>Streptophyta</taxon>
        <taxon>Embryophyta</taxon>
        <taxon>Tracheophyta</taxon>
        <taxon>Spermatophyta</taxon>
        <taxon>Magnoliopsida</taxon>
        <taxon>eudicotyledons</taxon>
        <taxon>Gunneridae</taxon>
        <taxon>Pentapetalae</taxon>
        <taxon>asterids</taxon>
        <taxon>Cornales</taxon>
        <taxon>Nyssaceae</taxon>
        <taxon>Nyssa</taxon>
    </lineage>
</organism>
<evidence type="ECO:0000256" key="4">
    <source>
        <dbReference type="RuleBase" id="RU361156"/>
    </source>
</evidence>
<dbReference type="FunFam" id="3.40.50.1820:FF:000409">
    <property type="entry name" value="Carboxypeptidase"/>
    <property type="match status" value="1"/>
</dbReference>
<dbReference type="InterPro" id="IPR029058">
    <property type="entry name" value="AB_hydrolase_fold"/>
</dbReference>
<dbReference type="PRINTS" id="PR00724">
    <property type="entry name" value="CRBOXYPTASEC"/>
</dbReference>
<dbReference type="EC" id="3.4.16.-" evidence="4"/>
<dbReference type="GO" id="GO:0004185">
    <property type="term" value="F:serine-type carboxypeptidase activity"/>
    <property type="evidence" value="ECO:0007669"/>
    <property type="project" value="UniProtKB-UniRule"/>
</dbReference>
<dbReference type="Gene3D" id="3.40.50.1820">
    <property type="entry name" value="alpha/beta hydrolase"/>
    <property type="match status" value="1"/>
</dbReference>
<dbReference type="PANTHER" id="PTHR11802:SF460">
    <property type="entry name" value="CARBOXYPEPTIDASE"/>
    <property type="match status" value="1"/>
</dbReference>
<keyword evidence="4" id="KW-0645">Protease</keyword>
<keyword evidence="4" id="KW-0378">Hydrolase</keyword>
<dbReference type="GO" id="GO:0005773">
    <property type="term" value="C:vacuole"/>
    <property type="evidence" value="ECO:0007669"/>
    <property type="project" value="TreeGrafter"/>
</dbReference>
<name>A0A5J5B5A6_9ASTE</name>
<dbReference type="EMBL" id="CM018038">
    <property type="protein sequence ID" value="KAA8537714.1"/>
    <property type="molecule type" value="Genomic_DNA"/>
</dbReference>
<protein>
    <recommendedName>
        <fullName evidence="4">Carboxypeptidase</fullName>
        <ecNumber evidence="4">3.4.16.-</ecNumber>
    </recommendedName>
</protein>
<dbReference type="Pfam" id="PF00450">
    <property type="entry name" value="Peptidase_S10"/>
    <property type="match status" value="1"/>
</dbReference>
<comment type="similarity">
    <text evidence="2 4">Belongs to the peptidase S10 family.</text>
</comment>
<dbReference type="AlphaFoldDB" id="A0A5J5B5A6"/>
<keyword evidence="3" id="KW-0964">Secreted</keyword>
<evidence type="ECO:0000256" key="2">
    <source>
        <dbReference type="ARBA" id="ARBA00009431"/>
    </source>
</evidence>
<evidence type="ECO:0000256" key="3">
    <source>
        <dbReference type="ARBA" id="ARBA00022525"/>
    </source>
</evidence>
<sequence length="237" mass="26987">MAELGPFRVNKDGETLYRNEYAWNNEANIIFLESPAGVGFSYSNRTSDYELSGDNRTAHDSYTFLVNWLERFPEYKTRDFFITGESYAGHYVPQLAQIILRNKKFTNQTVINLRGIAIGNAYIDFETYMKGSADYYWTHALISDEIYMGLVSNCNVSSPVAVSRICSAYLEQVDKATGNINPYDIYAPLCSSSSDSNSISAFDPCSENYIYSYLNIPLVQKALHANVIHYPWDICRH</sequence>
<dbReference type="PANTHER" id="PTHR11802">
    <property type="entry name" value="SERINE PROTEASE FAMILY S10 SERINE CARBOXYPEPTIDASE"/>
    <property type="match status" value="1"/>
</dbReference>
<accession>A0A5J5B5A6</accession>
<dbReference type="PROSITE" id="PS00131">
    <property type="entry name" value="CARBOXYPEPT_SER_SER"/>
    <property type="match status" value="1"/>
</dbReference>
<dbReference type="InterPro" id="IPR001563">
    <property type="entry name" value="Peptidase_S10"/>
</dbReference>
<dbReference type="InterPro" id="IPR018202">
    <property type="entry name" value="Ser_caboxypep_ser_AS"/>
</dbReference>
<comment type="subcellular location">
    <subcellularLocation>
        <location evidence="1">Secreted</location>
    </subcellularLocation>
</comment>
<keyword evidence="4" id="KW-0121">Carboxypeptidase</keyword>
<dbReference type="GO" id="GO:0006508">
    <property type="term" value="P:proteolysis"/>
    <property type="evidence" value="ECO:0007669"/>
    <property type="project" value="UniProtKB-KW"/>
</dbReference>
<reference evidence="5 6" key="1">
    <citation type="submission" date="2019-09" db="EMBL/GenBank/DDBJ databases">
        <title>A chromosome-level genome assembly of the Chinese tupelo Nyssa sinensis.</title>
        <authorList>
            <person name="Yang X."/>
            <person name="Kang M."/>
            <person name="Yang Y."/>
            <person name="Xiong H."/>
            <person name="Wang M."/>
            <person name="Zhang Z."/>
            <person name="Wang Z."/>
            <person name="Wu H."/>
            <person name="Ma T."/>
            <person name="Liu J."/>
            <person name="Xi Z."/>
        </authorList>
    </citation>
    <scope>NUCLEOTIDE SEQUENCE [LARGE SCALE GENOMIC DNA]</scope>
    <source>
        <strain evidence="5">J267</strain>
        <tissue evidence="5">Leaf</tissue>
    </source>
</reference>
<evidence type="ECO:0000313" key="6">
    <source>
        <dbReference type="Proteomes" id="UP000325577"/>
    </source>
</evidence>
<dbReference type="SUPFAM" id="SSF53474">
    <property type="entry name" value="alpha/beta-Hydrolases"/>
    <property type="match status" value="1"/>
</dbReference>
<evidence type="ECO:0000313" key="5">
    <source>
        <dbReference type="EMBL" id="KAA8537714.1"/>
    </source>
</evidence>
<dbReference type="OrthoDB" id="443318at2759"/>
<proteinExistence type="inferred from homology"/>
<dbReference type="GO" id="GO:0005576">
    <property type="term" value="C:extracellular region"/>
    <property type="evidence" value="ECO:0007669"/>
    <property type="project" value="UniProtKB-SubCell"/>
</dbReference>